<evidence type="ECO:0000256" key="6">
    <source>
        <dbReference type="SAM" id="MobiDB-lite"/>
    </source>
</evidence>
<accession>A0ABQ8J466</accession>
<feature type="compositionally biased region" description="Basic residues" evidence="6">
    <location>
        <begin position="521"/>
        <end position="549"/>
    </location>
</feature>
<dbReference type="InterPro" id="IPR007023">
    <property type="entry name" value="Ribosom_reg"/>
</dbReference>
<comment type="subcellular location">
    <subcellularLocation>
        <location evidence="1">Nucleus</location>
    </subcellularLocation>
</comment>
<protein>
    <submittedName>
        <fullName evidence="7">Rhodanese- sulfurtransferase</fullName>
    </submittedName>
</protein>
<evidence type="ECO:0000256" key="1">
    <source>
        <dbReference type="ARBA" id="ARBA00004123"/>
    </source>
</evidence>
<proteinExistence type="inferred from homology"/>
<reference evidence="7 8" key="1">
    <citation type="journal article" date="2018" name="J. Allergy Clin. Immunol.">
        <title>High-quality assembly of Dermatophagoides pteronyssinus genome and transcriptome reveals a wide range of novel allergens.</title>
        <authorList>
            <person name="Liu X.Y."/>
            <person name="Yang K.Y."/>
            <person name="Wang M.Q."/>
            <person name="Kwok J.S."/>
            <person name="Zeng X."/>
            <person name="Yang Z."/>
            <person name="Xiao X.J."/>
            <person name="Lau C.P."/>
            <person name="Li Y."/>
            <person name="Huang Z.M."/>
            <person name="Ba J.G."/>
            <person name="Yim A.K."/>
            <person name="Ouyang C.Y."/>
            <person name="Ngai S.M."/>
            <person name="Chan T.F."/>
            <person name="Leung E.L."/>
            <person name="Liu L."/>
            <person name="Liu Z.G."/>
            <person name="Tsui S.K."/>
        </authorList>
    </citation>
    <scope>NUCLEOTIDE SEQUENCE [LARGE SCALE GENOMIC DNA]</scope>
    <source>
        <strain evidence="7">Derp</strain>
    </source>
</reference>
<keyword evidence="8" id="KW-1185">Reference proteome</keyword>
<evidence type="ECO:0000256" key="2">
    <source>
        <dbReference type="ARBA" id="ARBA00010077"/>
    </source>
</evidence>
<feature type="coiled-coil region" evidence="5">
    <location>
        <begin position="448"/>
        <end position="475"/>
    </location>
</feature>
<keyword evidence="5" id="KW-0175">Coiled coil</keyword>
<name>A0ABQ8J466_DERPT</name>
<feature type="region of interest" description="Disordered" evidence="6">
    <location>
        <begin position="507"/>
        <end position="549"/>
    </location>
</feature>
<reference evidence="7 8" key="2">
    <citation type="journal article" date="2022" name="Mol. Biol. Evol.">
        <title>Comparative Genomics Reveals Insights into the Divergent Evolution of Astigmatic Mites and Household Pest Adaptations.</title>
        <authorList>
            <person name="Xiong Q."/>
            <person name="Wan A.T."/>
            <person name="Liu X."/>
            <person name="Fung C.S."/>
            <person name="Xiao X."/>
            <person name="Malainual N."/>
            <person name="Hou J."/>
            <person name="Wang L."/>
            <person name="Wang M."/>
            <person name="Yang K.Y."/>
            <person name="Cui Y."/>
            <person name="Leung E.L."/>
            <person name="Nong W."/>
            <person name="Shin S.K."/>
            <person name="Au S.W."/>
            <person name="Jeong K.Y."/>
            <person name="Chew F.T."/>
            <person name="Hui J.H."/>
            <person name="Leung T.F."/>
            <person name="Tungtrongchitr A."/>
            <person name="Zhong N."/>
            <person name="Liu Z."/>
            <person name="Tsui S.K."/>
        </authorList>
    </citation>
    <scope>NUCLEOTIDE SEQUENCE [LARGE SCALE GENOMIC DNA]</scope>
    <source>
        <strain evidence="7">Derp</strain>
    </source>
</reference>
<dbReference type="EMBL" id="NJHN03000077">
    <property type="protein sequence ID" value="KAH9417343.1"/>
    <property type="molecule type" value="Genomic_DNA"/>
</dbReference>
<sequence>MDENHFIHNNNNTTKNDLLKLRLINHQWNDIILRLIKPNFVYFHIHLKIFKNYWQKFYEFSKEFSIEHLCFENFEQPINRKSLLFNDDDDDDDNKIIRKQFEEIIENLESIKFKNCLNFELLNFGWNNICKSIEHLQLINCFLINNNFHYNYFDEKIDTIRITTLDLRDSRLNDKIFFQITKHLTRLKRLNCSNTRMRFYFHLIRRSYLMLTTMKNIDFQPTTTYAFTFCSILYYLNQNSSCCLEEIQIGPLLNVENLIDLIGCKEIFSTIKMFSIEGILQKASDDELKAQQLVNVDSKQIDLTYDLAHLAAFDPNLYPDLKTLKSEKREEYLKSLTRDNTQLIINQIWNLETKRVDNIITAVLPKQIVYNLPRAKPIPKPKPPTKWEQFARSKGITKKKKERMVWDTVSKQWRPRFGFHSIAQQKQDNEWMIEVPDQADPNVDYFAKKSEERNERVAKNELQRLRNISRNLKLRLPGTSGILPNLDTNQTKTEQLIQAKNLTQKSNASMGKFFDIDSTMKKSKPKRQQQKRKRKTNNNKNKNKKKKKN</sequence>
<evidence type="ECO:0000256" key="5">
    <source>
        <dbReference type="SAM" id="Coils"/>
    </source>
</evidence>
<dbReference type="Proteomes" id="UP000887458">
    <property type="component" value="Unassembled WGS sequence"/>
</dbReference>
<organism evidence="7 8">
    <name type="scientific">Dermatophagoides pteronyssinus</name>
    <name type="common">European house dust mite</name>
    <dbReference type="NCBI Taxonomy" id="6956"/>
    <lineage>
        <taxon>Eukaryota</taxon>
        <taxon>Metazoa</taxon>
        <taxon>Ecdysozoa</taxon>
        <taxon>Arthropoda</taxon>
        <taxon>Chelicerata</taxon>
        <taxon>Arachnida</taxon>
        <taxon>Acari</taxon>
        <taxon>Acariformes</taxon>
        <taxon>Sarcoptiformes</taxon>
        <taxon>Astigmata</taxon>
        <taxon>Psoroptidia</taxon>
        <taxon>Analgoidea</taxon>
        <taxon>Pyroglyphidae</taxon>
        <taxon>Dermatophagoidinae</taxon>
        <taxon>Dermatophagoides</taxon>
    </lineage>
</organism>
<comment type="caution">
    <text evidence="7">The sequence shown here is derived from an EMBL/GenBank/DDBJ whole genome shotgun (WGS) entry which is preliminary data.</text>
</comment>
<keyword evidence="3" id="KW-0690">Ribosome biogenesis</keyword>
<evidence type="ECO:0000313" key="8">
    <source>
        <dbReference type="Proteomes" id="UP000887458"/>
    </source>
</evidence>
<gene>
    <name evidence="7" type="primary">RRS1</name>
    <name evidence="7" type="ORF">DERP_007340</name>
</gene>
<keyword evidence="4" id="KW-0539">Nucleus</keyword>
<comment type="similarity">
    <text evidence="2">Belongs to the RRS1 family.</text>
</comment>
<evidence type="ECO:0000313" key="7">
    <source>
        <dbReference type="EMBL" id="KAH9417343.1"/>
    </source>
</evidence>
<evidence type="ECO:0000256" key="3">
    <source>
        <dbReference type="ARBA" id="ARBA00022517"/>
    </source>
</evidence>
<dbReference type="Pfam" id="PF04939">
    <property type="entry name" value="RRS1"/>
    <property type="match status" value="1"/>
</dbReference>
<evidence type="ECO:0000256" key="4">
    <source>
        <dbReference type="ARBA" id="ARBA00023242"/>
    </source>
</evidence>